<proteinExistence type="predicted"/>
<name>A0A0M6YEY8_9RHOB</name>
<sequence>MHDAGLILIPIVGGAFAAATSLLLVLWLAGRMRGASRASITPDQLSDPRTFRFRNGYLVDHSDNVGFLLPDPVDRMTAWSDLARGLDDLLPGAKSAFRALGLDGTPFRLDGALGSDRIVALGRHDAGDLCLTVVASQAGQATVRIDADSLDAITSERDALIRADETSPALSWTLDAKRDIVWCNAAYRGLIERCMGPDAARGWPLRVLFPDGDGARVGRSRRKCIDDLGEEHWFDVTLTGPDANGHLQGHALSLDGVIKAETALRTFIQTLTKSFAVLPTGLAIFDRSGHLTLFNPALMDLTGLDGTLLSRRPHITDVFNQLRDSQKIPEPRDYKAWLQTLTDAPGDRAQPPHIETWTLPGRGSLRMTARPQDDGAITLLLEDVSVDISTERRARQNHDMFADVLGHVDTAVIAFDAKGQRTVATDLAQAMWFHDGQGIPLPKTLRSCLTLWASMTRPTPLWGEIRDLVQGPLDARASWDENLVLSDGTAMWIRVLPQPDGGLALALRSDRDIVPVAPVLADPPAMTA</sequence>
<dbReference type="AlphaFoldDB" id="A0A0M6YEY8"/>
<dbReference type="RefSeq" id="WP_055083096.1">
    <property type="nucleotide sequence ID" value="NZ_CXSU01000011.1"/>
</dbReference>
<feature type="domain" description="PAS" evidence="2">
    <location>
        <begin position="158"/>
        <end position="226"/>
    </location>
</feature>
<keyword evidence="1" id="KW-0812">Transmembrane</keyword>
<feature type="transmembrane region" description="Helical" evidence="1">
    <location>
        <begin position="6"/>
        <end position="29"/>
    </location>
</feature>
<keyword evidence="1" id="KW-0472">Membrane</keyword>
<keyword evidence="4" id="KW-1185">Reference proteome</keyword>
<dbReference type="EMBL" id="CXSU01000011">
    <property type="protein sequence ID" value="CTQ48898.1"/>
    <property type="molecule type" value="Genomic_DNA"/>
</dbReference>
<organism evidence="3 4">
    <name type="scientific">Jannaschia donghaensis</name>
    <dbReference type="NCBI Taxonomy" id="420998"/>
    <lineage>
        <taxon>Bacteria</taxon>
        <taxon>Pseudomonadati</taxon>
        <taxon>Pseudomonadota</taxon>
        <taxon>Alphaproteobacteria</taxon>
        <taxon>Rhodobacterales</taxon>
        <taxon>Roseobacteraceae</taxon>
        <taxon>Jannaschia</taxon>
    </lineage>
</organism>
<dbReference type="InterPro" id="IPR000014">
    <property type="entry name" value="PAS"/>
</dbReference>
<evidence type="ECO:0000259" key="2">
    <source>
        <dbReference type="SMART" id="SM00091"/>
    </source>
</evidence>
<evidence type="ECO:0000313" key="4">
    <source>
        <dbReference type="Proteomes" id="UP000049222"/>
    </source>
</evidence>
<evidence type="ECO:0000256" key="1">
    <source>
        <dbReference type="SAM" id="Phobius"/>
    </source>
</evidence>
<accession>A0A0M6YEY8</accession>
<reference evidence="3 4" key="1">
    <citation type="submission" date="2015-07" db="EMBL/GenBank/DDBJ databases">
        <authorList>
            <person name="Noorani M."/>
        </authorList>
    </citation>
    <scope>NUCLEOTIDE SEQUENCE [LARGE SCALE GENOMIC DNA]</scope>
    <source>
        <strain evidence="3 4">CECT 7802</strain>
    </source>
</reference>
<dbReference type="InterPro" id="IPR035965">
    <property type="entry name" value="PAS-like_dom_sf"/>
</dbReference>
<keyword evidence="3" id="KW-0808">Transferase</keyword>
<dbReference type="SMART" id="SM00091">
    <property type="entry name" value="PAS"/>
    <property type="match status" value="2"/>
</dbReference>
<dbReference type="Proteomes" id="UP000049222">
    <property type="component" value="Unassembled WGS sequence"/>
</dbReference>
<dbReference type="SUPFAM" id="SSF55785">
    <property type="entry name" value="PYP-like sensor domain (PAS domain)"/>
    <property type="match status" value="1"/>
</dbReference>
<evidence type="ECO:0000313" key="3">
    <source>
        <dbReference type="EMBL" id="CTQ48898.1"/>
    </source>
</evidence>
<keyword evidence="1" id="KW-1133">Transmembrane helix</keyword>
<gene>
    <name evidence="3" type="primary">divL</name>
    <name evidence="3" type="ORF">JDO7802_00906</name>
</gene>
<dbReference type="GO" id="GO:0004673">
    <property type="term" value="F:protein histidine kinase activity"/>
    <property type="evidence" value="ECO:0007669"/>
    <property type="project" value="UniProtKB-EC"/>
</dbReference>
<protein>
    <submittedName>
        <fullName evidence="3">Sensor protein DivL</fullName>
        <ecNumber evidence="3">2.7.13.3</ecNumber>
    </submittedName>
</protein>
<dbReference type="EC" id="2.7.13.3" evidence="3"/>
<dbReference type="OrthoDB" id="9797304at2"/>
<feature type="domain" description="PAS" evidence="2">
    <location>
        <begin position="269"/>
        <end position="340"/>
    </location>
</feature>
<dbReference type="STRING" id="420998.JDO7802_00906"/>